<dbReference type="OMA" id="CYMISLH"/>
<dbReference type="EMBL" id="DPMF01000111">
    <property type="protein sequence ID" value="HCV80395.1"/>
    <property type="molecule type" value="Genomic_DNA"/>
</dbReference>
<feature type="transmembrane region" description="Helical" evidence="1">
    <location>
        <begin position="20"/>
        <end position="36"/>
    </location>
</feature>
<accession>A0A3D5IWY3</accession>
<dbReference type="InterPro" id="IPR025291">
    <property type="entry name" value="DUF4153"/>
</dbReference>
<protein>
    <submittedName>
        <fullName evidence="2">DUF4153 domain-containing protein</fullName>
    </submittedName>
</protein>
<feature type="transmembrane region" description="Helical" evidence="1">
    <location>
        <begin position="177"/>
        <end position="195"/>
    </location>
</feature>
<feature type="transmembrane region" description="Helical" evidence="1">
    <location>
        <begin position="317"/>
        <end position="334"/>
    </location>
</feature>
<proteinExistence type="predicted"/>
<keyword evidence="1" id="KW-0472">Membrane</keyword>
<feature type="transmembrane region" description="Helical" evidence="1">
    <location>
        <begin position="284"/>
        <end position="305"/>
    </location>
</feature>
<gene>
    <name evidence="2" type="ORF">DGQ38_05035</name>
</gene>
<feature type="transmembrane region" description="Helical" evidence="1">
    <location>
        <begin position="42"/>
        <end position="62"/>
    </location>
</feature>
<dbReference type="Proteomes" id="UP000264330">
    <property type="component" value="Unassembled WGS sequence"/>
</dbReference>
<comment type="caution">
    <text evidence="2">The sequence shown here is derived from an EMBL/GenBank/DDBJ whole genome shotgun (WGS) entry which is preliminary data.</text>
</comment>
<keyword evidence="1" id="KW-1133">Transmembrane helix</keyword>
<feature type="transmembrane region" description="Helical" evidence="1">
    <location>
        <begin position="250"/>
        <end position="272"/>
    </location>
</feature>
<dbReference type="AlphaFoldDB" id="A0A3D5IWY3"/>
<dbReference type="Pfam" id="PF13687">
    <property type="entry name" value="DUF4153"/>
    <property type="match status" value="1"/>
</dbReference>
<feature type="transmembrane region" description="Helical" evidence="1">
    <location>
        <begin position="216"/>
        <end position="238"/>
    </location>
</feature>
<name>A0A3D5IWY3_9FLAO</name>
<evidence type="ECO:0000256" key="1">
    <source>
        <dbReference type="SAM" id="Phobius"/>
    </source>
</evidence>
<organism evidence="2 3">
    <name type="scientific">Zunongwangia profunda</name>
    <dbReference type="NCBI Taxonomy" id="398743"/>
    <lineage>
        <taxon>Bacteria</taxon>
        <taxon>Pseudomonadati</taxon>
        <taxon>Bacteroidota</taxon>
        <taxon>Flavobacteriia</taxon>
        <taxon>Flavobacteriales</taxon>
        <taxon>Flavobacteriaceae</taxon>
        <taxon>Zunongwangia</taxon>
    </lineage>
</organism>
<feature type="transmembrane region" description="Helical" evidence="1">
    <location>
        <begin position="105"/>
        <end position="124"/>
    </location>
</feature>
<evidence type="ECO:0000313" key="3">
    <source>
        <dbReference type="Proteomes" id="UP000264330"/>
    </source>
</evidence>
<feature type="transmembrane region" description="Helical" evidence="1">
    <location>
        <begin position="136"/>
        <end position="165"/>
    </location>
</feature>
<feature type="transmembrane region" description="Helical" evidence="1">
    <location>
        <begin position="341"/>
        <end position="360"/>
    </location>
</feature>
<feature type="transmembrane region" description="Helical" evidence="1">
    <location>
        <begin position="74"/>
        <end position="93"/>
    </location>
</feature>
<reference evidence="2 3" key="1">
    <citation type="journal article" date="2018" name="Nat. Biotechnol.">
        <title>A standardized bacterial taxonomy based on genome phylogeny substantially revises the tree of life.</title>
        <authorList>
            <person name="Parks D.H."/>
            <person name="Chuvochina M."/>
            <person name="Waite D.W."/>
            <person name="Rinke C."/>
            <person name="Skarshewski A."/>
            <person name="Chaumeil P.A."/>
            <person name="Hugenholtz P."/>
        </authorList>
    </citation>
    <scope>NUCLEOTIDE SEQUENCE [LARGE SCALE GENOMIC DNA]</scope>
    <source>
        <strain evidence="2">UBA9359</strain>
    </source>
</reference>
<dbReference type="RefSeq" id="WP_013069615.1">
    <property type="nucleotide sequence ID" value="NZ_CAJXAW010000051.1"/>
</dbReference>
<evidence type="ECO:0000313" key="2">
    <source>
        <dbReference type="EMBL" id="HCV80395.1"/>
    </source>
</evidence>
<keyword evidence="1" id="KW-0812">Transmembrane</keyword>
<sequence length="570" mass="66664">MNYLKELPSKMAIAFRRFPLTLVWVLFGSIYMIGLIETDANLFRGFYAETLVLILGVSWLIGVQFFNEGFSNNLTVWVIRLLTLTGLILYYLSFPDYENSTSITFTRWFILFISGHVLIFFAPFTRQWSTLDYWNYLHRIIIAISRSALFSGIIYLGLSLALLAIENLFSINIRDEIYADLLVICLGIINTFIYLSDFPTTIHQTQQLNYSKALDVLIKYILIPIVLLYLLIVYAYSLKILITWELPEGWVSYLITILSITGFIIHIIIEPVREKHQDLVVNKFYPFFYLSLFPLFILLFVAIFTRLSEYNFTEKRYFLLVIALWILGISVYVLTSKKKRLSIIAISFFALCLLSISGPWNAFKVSINAQGKELSRLIERTKKTDLSKEEIDRFLNISRYLKDRNKLFLIDEELGFSTDYITSSYNSGSLILDSIYGENNYSKSINSNSNYFYFQNFRKTRVIDINGYEKFIDISLVDYPKSNYSLEVENEYIILKDSDKQLFKYNLTQDLKRKIKLYQQLNEAPAESFEYTIINEFGDFKLIINTMNGNIKNNEFTFNTIDGYILIKLH</sequence>